<accession>A0A1G5QMZ5</accession>
<organism evidence="1 2">
    <name type="scientific">Thiohalomonas denitrificans</name>
    <dbReference type="NCBI Taxonomy" id="415747"/>
    <lineage>
        <taxon>Bacteria</taxon>
        <taxon>Pseudomonadati</taxon>
        <taxon>Pseudomonadota</taxon>
        <taxon>Gammaproteobacteria</taxon>
        <taxon>Thiohalomonadales</taxon>
        <taxon>Thiohalomonadaceae</taxon>
        <taxon>Thiohalomonas</taxon>
    </lineage>
</organism>
<evidence type="ECO:0000313" key="1">
    <source>
        <dbReference type="EMBL" id="SCZ63107.1"/>
    </source>
</evidence>
<dbReference type="RefSeq" id="WP_092997422.1">
    <property type="nucleotide sequence ID" value="NZ_FMWD01000007.1"/>
</dbReference>
<dbReference type="Proteomes" id="UP000199648">
    <property type="component" value="Unassembled WGS sequence"/>
</dbReference>
<reference evidence="1 2" key="1">
    <citation type="submission" date="2016-10" db="EMBL/GenBank/DDBJ databases">
        <authorList>
            <person name="de Groot N.N."/>
        </authorList>
    </citation>
    <scope>NUCLEOTIDE SEQUENCE [LARGE SCALE GENOMIC DNA]</scope>
    <source>
        <strain evidence="1 2">HLD2</strain>
    </source>
</reference>
<gene>
    <name evidence="1" type="ORF">SAMN03097708_02423</name>
</gene>
<protein>
    <submittedName>
        <fullName evidence="1">Uncharacterized protein</fullName>
    </submittedName>
</protein>
<sequence length="76" mass="8712">MTERQRDRAQKVVESFRVLLDKKTLETIPDNDFEQLALFVQEALSDELHDAAEQVEELARKMRSGTSLSDVGMDVM</sequence>
<dbReference type="AlphaFoldDB" id="A0A1G5QMZ5"/>
<evidence type="ECO:0000313" key="2">
    <source>
        <dbReference type="Proteomes" id="UP000199648"/>
    </source>
</evidence>
<proteinExistence type="predicted"/>
<dbReference type="STRING" id="415747.SAMN03097708_02423"/>
<name>A0A1G5QMZ5_9GAMM</name>
<dbReference type="EMBL" id="FMWD01000007">
    <property type="protein sequence ID" value="SCZ63107.1"/>
    <property type="molecule type" value="Genomic_DNA"/>
</dbReference>
<keyword evidence="2" id="KW-1185">Reference proteome</keyword>